<reference evidence="5 6" key="1">
    <citation type="journal article" date="2015" name="Stand. Genomic Sci.">
        <title>Genomic Encyclopedia of Bacterial and Archaeal Type Strains, Phase III: the genomes of soil and plant-associated and newly described type strains.</title>
        <authorList>
            <person name="Whitman W.B."/>
            <person name="Woyke T."/>
            <person name="Klenk H.P."/>
            <person name="Zhou Y."/>
            <person name="Lilburn T.G."/>
            <person name="Beck B.J."/>
            <person name="De Vos P."/>
            <person name="Vandamme P."/>
            <person name="Eisen J.A."/>
            <person name="Garrity G."/>
            <person name="Hugenholtz P."/>
            <person name="Kyrpides N.C."/>
        </authorList>
    </citation>
    <scope>NUCLEOTIDE SEQUENCE [LARGE SCALE GENOMIC DNA]</scope>
    <source>
        <strain evidence="5 6">CGMCC 1.10116</strain>
    </source>
</reference>
<dbReference type="GO" id="GO:0003700">
    <property type="term" value="F:DNA-binding transcription factor activity"/>
    <property type="evidence" value="ECO:0007669"/>
    <property type="project" value="InterPro"/>
</dbReference>
<evidence type="ECO:0000256" key="2">
    <source>
        <dbReference type="ARBA" id="ARBA00023125"/>
    </source>
</evidence>
<keyword evidence="1" id="KW-0805">Transcription regulation</keyword>
<dbReference type="PRINTS" id="PR00035">
    <property type="entry name" value="HTHGNTR"/>
</dbReference>
<dbReference type="InterPro" id="IPR008920">
    <property type="entry name" value="TF_FadR/GntR_C"/>
</dbReference>
<dbReference type="InterPro" id="IPR036388">
    <property type="entry name" value="WH-like_DNA-bd_sf"/>
</dbReference>
<evidence type="ECO:0000259" key="4">
    <source>
        <dbReference type="PROSITE" id="PS50949"/>
    </source>
</evidence>
<dbReference type="GO" id="GO:0003677">
    <property type="term" value="F:DNA binding"/>
    <property type="evidence" value="ECO:0007669"/>
    <property type="project" value="UniProtKB-KW"/>
</dbReference>
<dbReference type="InterPro" id="IPR011711">
    <property type="entry name" value="GntR_C"/>
</dbReference>
<dbReference type="Gene3D" id="1.20.120.530">
    <property type="entry name" value="GntR ligand-binding domain-like"/>
    <property type="match status" value="1"/>
</dbReference>
<dbReference type="RefSeq" id="WP_199757392.1">
    <property type="nucleotide sequence ID" value="NZ_VLKZ01000003.1"/>
</dbReference>
<dbReference type="SUPFAM" id="SSF46785">
    <property type="entry name" value="Winged helix' DNA-binding domain"/>
    <property type="match status" value="1"/>
</dbReference>
<dbReference type="Pfam" id="PF07729">
    <property type="entry name" value="FCD"/>
    <property type="match status" value="1"/>
</dbReference>
<dbReference type="InterPro" id="IPR036390">
    <property type="entry name" value="WH_DNA-bd_sf"/>
</dbReference>
<dbReference type="PROSITE" id="PS50949">
    <property type="entry name" value="HTH_GNTR"/>
    <property type="match status" value="1"/>
</dbReference>
<evidence type="ECO:0000313" key="6">
    <source>
        <dbReference type="Proteomes" id="UP000315711"/>
    </source>
</evidence>
<organism evidence="5 6">
    <name type="scientific">Halalkalibacter nanhaiisediminis</name>
    <dbReference type="NCBI Taxonomy" id="688079"/>
    <lineage>
        <taxon>Bacteria</taxon>
        <taxon>Bacillati</taxon>
        <taxon>Bacillota</taxon>
        <taxon>Bacilli</taxon>
        <taxon>Bacillales</taxon>
        <taxon>Bacillaceae</taxon>
        <taxon>Halalkalibacter</taxon>
    </lineage>
</organism>
<dbReference type="SMART" id="SM00345">
    <property type="entry name" value="HTH_GNTR"/>
    <property type="match status" value="1"/>
</dbReference>
<dbReference type="Pfam" id="PF00392">
    <property type="entry name" value="GntR"/>
    <property type="match status" value="1"/>
</dbReference>
<keyword evidence="2" id="KW-0238">DNA-binding</keyword>
<dbReference type="EMBL" id="VLKZ01000003">
    <property type="protein sequence ID" value="TWI58073.1"/>
    <property type="molecule type" value="Genomic_DNA"/>
</dbReference>
<gene>
    <name evidence="5" type="ORF">IQ10_01404</name>
</gene>
<name>A0A562QN25_9BACI</name>
<comment type="caution">
    <text evidence="5">The sequence shown here is derived from an EMBL/GenBank/DDBJ whole genome shotgun (WGS) entry which is preliminary data.</text>
</comment>
<evidence type="ECO:0000256" key="1">
    <source>
        <dbReference type="ARBA" id="ARBA00023015"/>
    </source>
</evidence>
<protein>
    <submittedName>
        <fullName evidence="5">GntR family transcriptional repressor for pyruvate dehydrogenase complex</fullName>
    </submittedName>
</protein>
<dbReference type="PANTHER" id="PTHR43537">
    <property type="entry name" value="TRANSCRIPTIONAL REGULATOR, GNTR FAMILY"/>
    <property type="match status" value="1"/>
</dbReference>
<dbReference type="PANTHER" id="PTHR43537:SF5">
    <property type="entry name" value="UXU OPERON TRANSCRIPTIONAL REGULATOR"/>
    <property type="match status" value="1"/>
</dbReference>
<dbReference type="SUPFAM" id="SSF48008">
    <property type="entry name" value="GntR ligand-binding domain-like"/>
    <property type="match status" value="1"/>
</dbReference>
<evidence type="ECO:0000313" key="5">
    <source>
        <dbReference type="EMBL" id="TWI58073.1"/>
    </source>
</evidence>
<keyword evidence="5" id="KW-0670">Pyruvate</keyword>
<feature type="domain" description="HTH gntR-type" evidence="4">
    <location>
        <begin position="8"/>
        <end position="76"/>
    </location>
</feature>
<dbReference type="AlphaFoldDB" id="A0A562QN25"/>
<dbReference type="Proteomes" id="UP000315711">
    <property type="component" value="Unassembled WGS sequence"/>
</dbReference>
<proteinExistence type="predicted"/>
<dbReference type="CDD" id="cd07377">
    <property type="entry name" value="WHTH_GntR"/>
    <property type="match status" value="1"/>
</dbReference>
<sequence>MTIPIQRRKISEQVLEEIKALIKNGTFKPDEKLPSEMELAKMFQVSRSPVREAISVLAATGMVESRQGGGNWVRKVEFAEMLEQVTIELVDIKQVYELLELRTIIESEAAALAAKRHDQKDIIELEEALHVLGENMLNNRGSIGDAEDFKFHKTIVRASKNPFLVQTIENISDLYQKALKFSLKQNVAYEKRESVFHEHQAIFEAIKNRDSEAAAENMKKHLRTARMKLGDTLLQDK</sequence>
<dbReference type="InterPro" id="IPR000524">
    <property type="entry name" value="Tscrpt_reg_HTH_GntR"/>
</dbReference>
<dbReference type="SMART" id="SM00895">
    <property type="entry name" value="FCD"/>
    <property type="match status" value="1"/>
</dbReference>
<evidence type="ECO:0000256" key="3">
    <source>
        <dbReference type="ARBA" id="ARBA00023163"/>
    </source>
</evidence>
<keyword evidence="3" id="KW-0804">Transcription</keyword>
<dbReference type="Gene3D" id="1.10.10.10">
    <property type="entry name" value="Winged helix-like DNA-binding domain superfamily/Winged helix DNA-binding domain"/>
    <property type="match status" value="1"/>
</dbReference>
<keyword evidence="6" id="KW-1185">Reference proteome</keyword>
<accession>A0A562QN25</accession>